<evidence type="ECO:0000256" key="1">
    <source>
        <dbReference type="SAM" id="Phobius"/>
    </source>
</evidence>
<sequence>MFNTRKKETRELWFISIFLCSLLYPAIESIDCQGKYFVRKLFRVKGNIKCFPPTSQYFLFQRHFVLFSFFWILIFIPDKYFLFPVVYYLLTYCFNFSNHVDFKAFPFTKKVGY</sequence>
<dbReference type="EMBL" id="HBUF01494523">
    <property type="protein sequence ID" value="CAG6745418.1"/>
    <property type="molecule type" value="Transcribed_RNA"/>
</dbReference>
<proteinExistence type="predicted"/>
<accession>A0A8D8ZCX1</accession>
<protein>
    <submittedName>
        <fullName evidence="2">Uncharacterized protein</fullName>
    </submittedName>
</protein>
<keyword evidence="1" id="KW-1133">Transmembrane helix</keyword>
<organism evidence="2">
    <name type="scientific">Cacopsylla melanoneura</name>
    <dbReference type="NCBI Taxonomy" id="428564"/>
    <lineage>
        <taxon>Eukaryota</taxon>
        <taxon>Metazoa</taxon>
        <taxon>Ecdysozoa</taxon>
        <taxon>Arthropoda</taxon>
        <taxon>Hexapoda</taxon>
        <taxon>Insecta</taxon>
        <taxon>Pterygota</taxon>
        <taxon>Neoptera</taxon>
        <taxon>Paraneoptera</taxon>
        <taxon>Hemiptera</taxon>
        <taxon>Sternorrhyncha</taxon>
        <taxon>Psylloidea</taxon>
        <taxon>Psyllidae</taxon>
        <taxon>Psyllinae</taxon>
        <taxon>Cacopsylla</taxon>
    </lineage>
</organism>
<keyword evidence="1" id="KW-0472">Membrane</keyword>
<keyword evidence="1" id="KW-0812">Transmembrane</keyword>
<evidence type="ECO:0000313" key="2">
    <source>
        <dbReference type="EMBL" id="CAG6745418.1"/>
    </source>
</evidence>
<name>A0A8D8ZCX1_9HEMI</name>
<reference evidence="2" key="1">
    <citation type="submission" date="2021-05" db="EMBL/GenBank/DDBJ databases">
        <authorList>
            <person name="Alioto T."/>
            <person name="Alioto T."/>
            <person name="Gomez Garrido J."/>
        </authorList>
    </citation>
    <scope>NUCLEOTIDE SEQUENCE</scope>
</reference>
<feature type="transmembrane region" description="Helical" evidence="1">
    <location>
        <begin position="64"/>
        <end position="90"/>
    </location>
</feature>
<dbReference type="AlphaFoldDB" id="A0A8D8ZCX1"/>